<proteinExistence type="inferred from homology"/>
<comment type="subunit">
    <text evidence="2">Heterohexamer of two PFD-alpha type and four PFD-beta type subunits.</text>
</comment>
<dbReference type="PANTHER" id="PTHR13303">
    <property type="entry name" value="PREFOLDIN SUBUNIT 2"/>
    <property type="match status" value="1"/>
</dbReference>
<protein>
    <submittedName>
        <fullName evidence="7">Prefoldin subunit 2</fullName>
    </submittedName>
</protein>
<dbReference type="AlphaFoldDB" id="A0A6J2Y5P6"/>
<dbReference type="GO" id="GO:0006457">
    <property type="term" value="P:protein folding"/>
    <property type="evidence" value="ECO:0007669"/>
    <property type="project" value="InterPro"/>
</dbReference>
<sequence>MAKQEKKTGKGPDPQEILNGFQTLRAEQRSLSSKLSEIELDLNEHKIVIETLKNVNDDRKCYRLVGGVLTERKVKDVLPVLVTNQGKLQELIDILTEQITKKGQEINDYREKYNISINFKNRNMDNSKEGSTPQAAESSRGNVLVPLQ</sequence>
<dbReference type="InterPro" id="IPR002777">
    <property type="entry name" value="PFD_beta-like"/>
</dbReference>
<dbReference type="Pfam" id="PF01920">
    <property type="entry name" value="Prefoldin_2"/>
    <property type="match status" value="1"/>
</dbReference>
<keyword evidence="3" id="KW-0143">Chaperone</keyword>
<dbReference type="GO" id="GO:0051082">
    <property type="term" value="F:unfolded protein binding"/>
    <property type="evidence" value="ECO:0007669"/>
    <property type="project" value="InterPro"/>
</dbReference>
<evidence type="ECO:0000256" key="1">
    <source>
        <dbReference type="ARBA" id="ARBA00008045"/>
    </source>
</evidence>
<dbReference type="Gene3D" id="1.10.287.370">
    <property type="match status" value="1"/>
</dbReference>
<gene>
    <name evidence="7" type="primary">LOC115884040</name>
</gene>
<evidence type="ECO:0000313" key="6">
    <source>
        <dbReference type="Proteomes" id="UP000504635"/>
    </source>
</evidence>
<dbReference type="FunFam" id="1.10.287.370:FF:000002">
    <property type="entry name" value="Prefoldin subunit 2"/>
    <property type="match status" value="1"/>
</dbReference>
<comment type="similarity">
    <text evidence="1">Belongs to the prefoldin subunit beta family.</text>
</comment>
<dbReference type="CDD" id="cd23163">
    <property type="entry name" value="Prefoldin_2"/>
    <property type="match status" value="1"/>
</dbReference>
<dbReference type="OrthoDB" id="29646at2759"/>
<dbReference type="InParanoid" id="A0A6J2Y5P6"/>
<feature type="region of interest" description="Disordered" evidence="5">
    <location>
        <begin position="122"/>
        <end position="148"/>
    </location>
</feature>
<keyword evidence="6" id="KW-1185">Reference proteome</keyword>
<dbReference type="GeneID" id="115884040"/>
<comment type="function">
    <text evidence="4">Binds specifically to cytosolic chaperonin (c-CPN) and transfers target proteins to it. Binds to nascent polypeptide chain and promotes folding in an environment in which there are many competing pathways for nonnative proteins.</text>
</comment>
<dbReference type="KEGG" id="soy:115884040"/>
<dbReference type="InterPro" id="IPR009053">
    <property type="entry name" value="Prefoldin"/>
</dbReference>
<evidence type="ECO:0000256" key="5">
    <source>
        <dbReference type="SAM" id="MobiDB-lite"/>
    </source>
</evidence>
<evidence type="ECO:0000313" key="7">
    <source>
        <dbReference type="RefSeq" id="XP_030758344.1"/>
    </source>
</evidence>
<name>A0A6J2Y5P6_SITOR</name>
<organism evidence="6 7">
    <name type="scientific">Sitophilus oryzae</name>
    <name type="common">Rice weevil</name>
    <name type="synonym">Curculio oryzae</name>
    <dbReference type="NCBI Taxonomy" id="7048"/>
    <lineage>
        <taxon>Eukaryota</taxon>
        <taxon>Metazoa</taxon>
        <taxon>Ecdysozoa</taxon>
        <taxon>Arthropoda</taxon>
        <taxon>Hexapoda</taxon>
        <taxon>Insecta</taxon>
        <taxon>Pterygota</taxon>
        <taxon>Neoptera</taxon>
        <taxon>Endopterygota</taxon>
        <taxon>Coleoptera</taxon>
        <taxon>Polyphaga</taxon>
        <taxon>Cucujiformia</taxon>
        <taxon>Curculionidae</taxon>
        <taxon>Dryophthorinae</taxon>
        <taxon>Sitophilus</taxon>
    </lineage>
</organism>
<accession>A0A6J2Y5P6</accession>
<reference evidence="7" key="1">
    <citation type="submission" date="2025-08" db="UniProtKB">
        <authorList>
            <consortium name="RefSeq"/>
        </authorList>
    </citation>
    <scope>IDENTIFICATION</scope>
    <source>
        <tissue evidence="7">Gonads</tissue>
    </source>
</reference>
<dbReference type="RefSeq" id="XP_030758344.1">
    <property type="nucleotide sequence ID" value="XM_030902484.1"/>
</dbReference>
<dbReference type="SUPFAM" id="SSF46579">
    <property type="entry name" value="Prefoldin"/>
    <property type="match status" value="1"/>
</dbReference>
<evidence type="ECO:0000256" key="2">
    <source>
        <dbReference type="ARBA" id="ARBA00011695"/>
    </source>
</evidence>
<evidence type="ECO:0000256" key="4">
    <source>
        <dbReference type="ARBA" id="ARBA00024667"/>
    </source>
</evidence>
<evidence type="ECO:0000256" key="3">
    <source>
        <dbReference type="ARBA" id="ARBA00023186"/>
    </source>
</evidence>
<dbReference type="InterPro" id="IPR027235">
    <property type="entry name" value="PFD2"/>
</dbReference>
<dbReference type="Proteomes" id="UP000504635">
    <property type="component" value="Unplaced"/>
</dbReference>
<feature type="compositionally biased region" description="Polar residues" evidence="5">
    <location>
        <begin position="129"/>
        <end position="141"/>
    </location>
</feature>
<dbReference type="GO" id="GO:0016272">
    <property type="term" value="C:prefoldin complex"/>
    <property type="evidence" value="ECO:0007669"/>
    <property type="project" value="InterPro"/>
</dbReference>
<dbReference type="FunCoup" id="A0A6J2Y5P6">
    <property type="interactions" value="1351"/>
</dbReference>